<evidence type="ECO:0000256" key="2">
    <source>
        <dbReference type="ARBA" id="ARBA00022801"/>
    </source>
</evidence>
<dbReference type="SUPFAM" id="SSF52799">
    <property type="entry name" value="(Phosphotyrosine protein) phosphatases II"/>
    <property type="match status" value="1"/>
</dbReference>
<gene>
    <name evidence="6" type="ORF">LNINA_LOCUS12419</name>
</gene>
<keyword evidence="2" id="KW-0378">Hydrolase</keyword>
<evidence type="ECO:0000259" key="5">
    <source>
        <dbReference type="PROSITE" id="PS50056"/>
    </source>
</evidence>
<sequence>MKVLPVEDKARVGDEPVVIDVPKSIRDELNRGCPLGVSRVIDLVYICGAHALPGAVKTLRPNLVVNAAPELPPPPEDYVPRHYVPLLDTPNSDMHPYMESVADLINEVVSSNGAVLVHCVAGVSRSVTLCLAYLVKWNKMTLRDAYHHMKQRRPQIRPNTGFFKQLIKFEERLYGEASVKMVYCEAIDKEIPDVYEPDYRGMTWFRQRYNSSVCTGLKPFLIAERFVIRLKE</sequence>
<protein>
    <recommendedName>
        <fullName evidence="8">Dual specificity protein phosphatase 14</fullName>
    </recommendedName>
</protein>
<evidence type="ECO:0000256" key="1">
    <source>
        <dbReference type="ARBA" id="ARBA00008601"/>
    </source>
</evidence>
<comment type="similarity">
    <text evidence="1">Belongs to the protein-tyrosine phosphatase family. Non-receptor class dual specificity subfamily.</text>
</comment>
<reference evidence="6 7" key="1">
    <citation type="submission" date="2023-11" db="EMBL/GenBank/DDBJ databases">
        <authorList>
            <person name="Okamura Y."/>
        </authorList>
    </citation>
    <scope>NUCLEOTIDE SEQUENCE [LARGE SCALE GENOMIC DNA]</scope>
</reference>
<dbReference type="GO" id="GO:0005737">
    <property type="term" value="C:cytoplasm"/>
    <property type="evidence" value="ECO:0007669"/>
    <property type="project" value="TreeGrafter"/>
</dbReference>
<evidence type="ECO:0008006" key="8">
    <source>
        <dbReference type="Google" id="ProtNLM"/>
    </source>
</evidence>
<comment type="caution">
    <text evidence="6">The sequence shown here is derived from an EMBL/GenBank/DDBJ whole genome shotgun (WGS) entry which is preliminary data.</text>
</comment>
<keyword evidence="7" id="KW-1185">Reference proteome</keyword>
<name>A0AAV1JZ37_9NEOP</name>
<dbReference type="PROSITE" id="PS50056">
    <property type="entry name" value="TYR_PHOSPHATASE_2"/>
    <property type="match status" value="1"/>
</dbReference>
<accession>A0AAV1JZ37</accession>
<proteinExistence type="inferred from homology"/>
<dbReference type="SMART" id="SM00195">
    <property type="entry name" value="DSPc"/>
    <property type="match status" value="1"/>
</dbReference>
<dbReference type="Pfam" id="PF00782">
    <property type="entry name" value="DSPc"/>
    <property type="match status" value="1"/>
</dbReference>
<dbReference type="AlphaFoldDB" id="A0AAV1JZ37"/>
<keyword evidence="3" id="KW-0904">Protein phosphatase</keyword>
<dbReference type="PROSITE" id="PS50054">
    <property type="entry name" value="TYR_PHOSPHATASE_DUAL"/>
    <property type="match status" value="1"/>
</dbReference>
<dbReference type="InterPro" id="IPR029021">
    <property type="entry name" value="Prot-tyrosine_phosphatase-like"/>
</dbReference>
<dbReference type="CDD" id="cd14514">
    <property type="entry name" value="DUSP14-like"/>
    <property type="match status" value="1"/>
</dbReference>
<dbReference type="GO" id="GO:0004721">
    <property type="term" value="F:phosphoprotein phosphatase activity"/>
    <property type="evidence" value="ECO:0007669"/>
    <property type="project" value="UniProtKB-KW"/>
</dbReference>
<dbReference type="InterPro" id="IPR052103">
    <property type="entry name" value="Dual_spec_Phospatases"/>
</dbReference>
<dbReference type="InterPro" id="IPR020422">
    <property type="entry name" value="TYR_PHOSPHATASE_DUAL_dom"/>
</dbReference>
<dbReference type="InterPro" id="IPR000387">
    <property type="entry name" value="Tyr_Pase_dom"/>
</dbReference>
<dbReference type="Gene3D" id="3.90.190.10">
    <property type="entry name" value="Protein tyrosine phosphatase superfamily"/>
    <property type="match status" value="1"/>
</dbReference>
<dbReference type="PANTHER" id="PTHR45961">
    <property type="entry name" value="IP21249P"/>
    <property type="match status" value="1"/>
</dbReference>
<dbReference type="Proteomes" id="UP001497472">
    <property type="component" value="Unassembled WGS sequence"/>
</dbReference>
<evidence type="ECO:0000313" key="6">
    <source>
        <dbReference type="EMBL" id="CAK1553415.1"/>
    </source>
</evidence>
<organism evidence="6 7">
    <name type="scientific">Leptosia nina</name>
    <dbReference type="NCBI Taxonomy" id="320188"/>
    <lineage>
        <taxon>Eukaryota</taxon>
        <taxon>Metazoa</taxon>
        <taxon>Ecdysozoa</taxon>
        <taxon>Arthropoda</taxon>
        <taxon>Hexapoda</taxon>
        <taxon>Insecta</taxon>
        <taxon>Pterygota</taxon>
        <taxon>Neoptera</taxon>
        <taxon>Endopterygota</taxon>
        <taxon>Lepidoptera</taxon>
        <taxon>Glossata</taxon>
        <taxon>Ditrysia</taxon>
        <taxon>Papilionoidea</taxon>
        <taxon>Pieridae</taxon>
        <taxon>Pierinae</taxon>
        <taxon>Leptosia</taxon>
    </lineage>
</organism>
<feature type="domain" description="Tyrosine specific protein phosphatases" evidence="5">
    <location>
        <begin position="95"/>
        <end position="156"/>
    </location>
</feature>
<dbReference type="InterPro" id="IPR000340">
    <property type="entry name" value="Dual-sp_phosphatase_cat-dom"/>
</dbReference>
<feature type="domain" description="Tyrosine-protein phosphatase" evidence="4">
    <location>
        <begin position="36"/>
        <end position="175"/>
    </location>
</feature>
<dbReference type="EMBL" id="CAVLEF010000225">
    <property type="protein sequence ID" value="CAK1553415.1"/>
    <property type="molecule type" value="Genomic_DNA"/>
</dbReference>
<evidence type="ECO:0000256" key="3">
    <source>
        <dbReference type="ARBA" id="ARBA00022912"/>
    </source>
</evidence>
<dbReference type="PANTHER" id="PTHR45961:SF6">
    <property type="entry name" value="IP21249P"/>
    <property type="match status" value="1"/>
</dbReference>
<evidence type="ECO:0000259" key="4">
    <source>
        <dbReference type="PROSITE" id="PS50054"/>
    </source>
</evidence>
<evidence type="ECO:0000313" key="7">
    <source>
        <dbReference type="Proteomes" id="UP001497472"/>
    </source>
</evidence>